<protein>
    <submittedName>
        <fullName evidence="4">Uncharacterized protein LOC106805124</fullName>
    </submittedName>
</protein>
<dbReference type="SUPFAM" id="SSF51197">
    <property type="entry name" value="Clavaminate synthase-like"/>
    <property type="match status" value="1"/>
</dbReference>
<feature type="signal peptide" evidence="2">
    <location>
        <begin position="1"/>
        <end position="25"/>
    </location>
</feature>
<dbReference type="Gene3D" id="2.60.120.650">
    <property type="entry name" value="Cupin"/>
    <property type="match status" value="1"/>
</dbReference>
<organism evidence="3 4">
    <name type="scientific">Priapulus caudatus</name>
    <name type="common">Priapulid worm</name>
    <dbReference type="NCBI Taxonomy" id="37621"/>
    <lineage>
        <taxon>Eukaryota</taxon>
        <taxon>Metazoa</taxon>
        <taxon>Ecdysozoa</taxon>
        <taxon>Scalidophora</taxon>
        <taxon>Priapulida</taxon>
        <taxon>Priapulimorpha</taxon>
        <taxon>Priapulimorphida</taxon>
        <taxon>Priapulidae</taxon>
        <taxon>Priapulus</taxon>
    </lineage>
</organism>
<dbReference type="GeneID" id="106805124"/>
<dbReference type="PANTHER" id="PTHR12461:SF53">
    <property type="entry name" value="JMJC DOMAIN-CONTAINING PROTEIN"/>
    <property type="match status" value="1"/>
</dbReference>
<reference evidence="4" key="1">
    <citation type="submission" date="2025-08" db="UniProtKB">
        <authorList>
            <consortium name="RefSeq"/>
        </authorList>
    </citation>
    <scope>IDENTIFICATION</scope>
</reference>
<evidence type="ECO:0000313" key="3">
    <source>
        <dbReference type="Proteomes" id="UP000695022"/>
    </source>
</evidence>
<proteinExistence type="predicted"/>
<dbReference type="Proteomes" id="UP000695022">
    <property type="component" value="Unplaced"/>
</dbReference>
<gene>
    <name evidence="4" type="primary">LOC106805124</name>
</gene>
<feature type="chain" id="PRO_5047318168" evidence="2">
    <location>
        <begin position="26"/>
        <end position="407"/>
    </location>
</feature>
<evidence type="ECO:0000256" key="2">
    <source>
        <dbReference type="SAM" id="SignalP"/>
    </source>
</evidence>
<evidence type="ECO:0000256" key="1">
    <source>
        <dbReference type="SAM" id="MobiDB-lite"/>
    </source>
</evidence>
<keyword evidence="2" id="KW-0732">Signal</keyword>
<dbReference type="RefSeq" id="XP_014662091.1">
    <property type="nucleotide sequence ID" value="XM_014806605.1"/>
</dbReference>
<evidence type="ECO:0000313" key="4">
    <source>
        <dbReference type="RefSeq" id="XP_014662091.1"/>
    </source>
</evidence>
<dbReference type="PANTHER" id="PTHR12461">
    <property type="entry name" value="HYPOXIA-INDUCIBLE FACTOR 1 ALPHA INHIBITOR-RELATED"/>
    <property type="match status" value="1"/>
</dbReference>
<sequence>MLGSETVLRGIVILTAVANWHLVGAQFEFAKDQRTDRHFPPFISEHHTSGKATRNTIPSGHLRPLGYQSKAKSPARVYKSFNVTEFASKHFKKTPQTPAVYRKLINVSDVNTITDDVMKKRFGSIRIPVYNVHDSPLRYKPMRKKLSKLLEKFHYEDWFMDATCPDHMRTLFKIPAFLTCAKSTINSTAAPPVIQEVRLWLSSGETAAPLQYIPDHQFLCLLSGRWDVIFMENSHKSKVAMKEPVYTVKRGYTEMNIDMINVFTYKEVKDVPWTWTTMRPGDCAFIPAGHLYHLRAFGEQWESTHSLIRLQTLAGLRANCNATTSLEKLRTVWTYTEERRWPVLDASDMATHCARLTAHQVVLVLDTISKGYIGKGEAETLSEGALKFLALLLHASRPKRTHKHEEL</sequence>
<feature type="region of interest" description="Disordered" evidence="1">
    <location>
        <begin position="41"/>
        <end position="65"/>
    </location>
</feature>
<accession>A0ABM1DQ70</accession>
<name>A0ABM1DQ70_PRICU</name>
<keyword evidence="3" id="KW-1185">Reference proteome</keyword>